<dbReference type="GeneID" id="30173432"/>
<dbReference type="Proteomes" id="UP000094020">
    <property type="component" value="Chromosome 8"/>
</dbReference>
<evidence type="ECO:0000256" key="1">
    <source>
        <dbReference type="ARBA" id="ARBA00004141"/>
    </source>
</evidence>
<dbReference type="AlphaFoldDB" id="A0A1B9I1F0"/>
<dbReference type="EMBL" id="KI894012">
    <property type="protein sequence ID" value="OCF49370.1"/>
    <property type="molecule type" value="Genomic_DNA"/>
</dbReference>
<dbReference type="Gene3D" id="1.20.1540.10">
    <property type="entry name" value="Rhomboid-like"/>
    <property type="match status" value="1"/>
</dbReference>
<dbReference type="OrthoDB" id="10260614at2759"/>
<feature type="transmembrane region" description="Helical" evidence="7">
    <location>
        <begin position="280"/>
        <end position="298"/>
    </location>
</feature>
<keyword evidence="5 7" id="KW-1133">Transmembrane helix</keyword>
<evidence type="ECO:0000256" key="3">
    <source>
        <dbReference type="ARBA" id="ARBA00022692"/>
    </source>
</evidence>
<organism evidence="9">
    <name type="scientific">Kwoniella pini CBS 10737</name>
    <dbReference type="NCBI Taxonomy" id="1296096"/>
    <lineage>
        <taxon>Eukaryota</taxon>
        <taxon>Fungi</taxon>
        <taxon>Dikarya</taxon>
        <taxon>Basidiomycota</taxon>
        <taxon>Agaricomycotina</taxon>
        <taxon>Tremellomycetes</taxon>
        <taxon>Tremellales</taxon>
        <taxon>Cryptococcaceae</taxon>
        <taxon>Kwoniella</taxon>
    </lineage>
</organism>
<evidence type="ECO:0000313" key="10">
    <source>
        <dbReference type="EMBL" id="WWC72275.1"/>
    </source>
</evidence>
<keyword evidence="3 7" id="KW-0812">Transmembrane</keyword>
<evidence type="ECO:0000256" key="2">
    <source>
        <dbReference type="ARBA" id="ARBA00009045"/>
    </source>
</evidence>
<sequence length="465" mass="51124">MTISGNFSKTNQTIATIYSSENLNGRIGSTRIIRDMSGLLVSSFTSSICRSSLAGPSRLAYRSISSVPPSAGRQVLGRITPKRIAVPRSAIENGHYSGTSHESFSDPTLPRRSIWRPIVFCGLLGGGGYIASALYTNIDTQTWGDKLGGSSWWRKGQSQPSDREIHRAKQLEGARSAQKTLNNLPTTLSFLPNFLLIPVLRTYVMASEFYLNTPSAQLAPMGLIFFMGNVFVWWKLRRLEPFMRKWWLHRPIVFGTKRDEWRNCVTMFTSTLSHQSLPHLAFNSLALFSFGSAAYSYLSSSPSLPALSASTHTPHFLAFLLTAGLFSSLGSHLWTNIFRYPGLKKALSHPARISSPQALMSHQGILPSLGASGAIYAALTLTACAYPDSSVGIIFIPFVSVPIGMGVAGMVTLDLVGLIRGWRMFDHVAHLSGALFGFIYYRIGREAWQWTREKLGAKAKGSGLF</sequence>
<dbReference type="Pfam" id="PF01694">
    <property type="entry name" value="Rhomboid"/>
    <property type="match status" value="1"/>
</dbReference>
<dbReference type="GO" id="GO:0006465">
    <property type="term" value="P:signal peptide processing"/>
    <property type="evidence" value="ECO:0007669"/>
    <property type="project" value="TreeGrafter"/>
</dbReference>
<feature type="transmembrane region" description="Helical" evidence="7">
    <location>
        <begin position="318"/>
        <end position="338"/>
    </location>
</feature>
<dbReference type="STRING" id="1296096.A0A1B9I1F0"/>
<evidence type="ECO:0000259" key="8">
    <source>
        <dbReference type="Pfam" id="PF01694"/>
    </source>
</evidence>
<keyword evidence="4" id="KW-0378">Hydrolase</keyword>
<dbReference type="RefSeq" id="XP_019010589.1">
    <property type="nucleotide sequence ID" value="XM_019156787.1"/>
</dbReference>
<comment type="similarity">
    <text evidence="2">Belongs to the peptidase S54 family.</text>
</comment>
<evidence type="ECO:0000256" key="4">
    <source>
        <dbReference type="ARBA" id="ARBA00022801"/>
    </source>
</evidence>
<evidence type="ECO:0000256" key="5">
    <source>
        <dbReference type="ARBA" id="ARBA00022989"/>
    </source>
</evidence>
<proteinExistence type="inferred from homology"/>
<feature type="transmembrane region" description="Helical" evidence="7">
    <location>
        <begin position="188"/>
        <end position="206"/>
    </location>
</feature>
<feature type="transmembrane region" description="Helical" evidence="7">
    <location>
        <begin position="218"/>
        <end position="236"/>
    </location>
</feature>
<dbReference type="InterPro" id="IPR050925">
    <property type="entry name" value="Rhomboid_protease_S54"/>
</dbReference>
<evidence type="ECO:0000313" key="11">
    <source>
        <dbReference type="Proteomes" id="UP000094020"/>
    </source>
</evidence>
<evidence type="ECO:0000313" key="9">
    <source>
        <dbReference type="EMBL" id="OCF49370.1"/>
    </source>
</evidence>
<reference evidence="9" key="1">
    <citation type="submission" date="2013-07" db="EMBL/GenBank/DDBJ databases">
        <title>The Genome Sequence of Cryptococcus pinus CBS10737.</title>
        <authorList>
            <consortium name="The Broad Institute Genome Sequencing Platform"/>
            <person name="Cuomo C."/>
            <person name="Litvintseva A."/>
            <person name="Chen Y."/>
            <person name="Heitman J."/>
            <person name="Sun S."/>
            <person name="Springer D."/>
            <person name="Dromer F."/>
            <person name="Young S.K."/>
            <person name="Zeng Q."/>
            <person name="Gargeya S."/>
            <person name="Fitzgerald M."/>
            <person name="Abouelleil A."/>
            <person name="Alvarado L."/>
            <person name="Berlin A.M."/>
            <person name="Chapman S.B."/>
            <person name="Dewar J."/>
            <person name="Goldberg J."/>
            <person name="Griggs A."/>
            <person name="Gujja S."/>
            <person name="Hansen M."/>
            <person name="Howarth C."/>
            <person name="Imamovic A."/>
            <person name="Larimer J."/>
            <person name="McCowan C."/>
            <person name="Murphy C."/>
            <person name="Pearson M."/>
            <person name="Priest M."/>
            <person name="Roberts A."/>
            <person name="Saif S."/>
            <person name="Shea T."/>
            <person name="Sykes S."/>
            <person name="Wortman J."/>
            <person name="Nusbaum C."/>
            <person name="Birren B."/>
        </authorList>
    </citation>
    <scope>NUCLEOTIDE SEQUENCE [LARGE SCALE GENOMIC DNA]</scope>
    <source>
        <strain evidence="9">CBS 10737</strain>
    </source>
</reference>
<protein>
    <submittedName>
        <fullName evidence="9">Rhomboid-like protein</fullName>
    </submittedName>
</protein>
<dbReference type="PANTHER" id="PTHR43731:SF14">
    <property type="entry name" value="PRESENILIN-ASSOCIATED RHOMBOID-LIKE PROTEIN, MITOCHONDRIAL"/>
    <property type="match status" value="1"/>
</dbReference>
<feature type="transmembrane region" description="Helical" evidence="7">
    <location>
        <begin position="391"/>
        <end position="413"/>
    </location>
</feature>
<accession>A0A1B9I1F0</accession>
<dbReference type="GO" id="GO:0004252">
    <property type="term" value="F:serine-type endopeptidase activity"/>
    <property type="evidence" value="ECO:0007669"/>
    <property type="project" value="InterPro"/>
</dbReference>
<dbReference type="GO" id="GO:0016020">
    <property type="term" value="C:membrane"/>
    <property type="evidence" value="ECO:0007669"/>
    <property type="project" value="UniProtKB-SubCell"/>
</dbReference>
<feature type="transmembrane region" description="Helical" evidence="7">
    <location>
        <begin position="425"/>
        <end position="443"/>
    </location>
</feature>
<dbReference type="EMBL" id="CP144526">
    <property type="protein sequence ID" value="WWC72275.1"/>
    <property type="molecule type" value="Genomic_DNA"/>
</dbReference>
<reference evidence="9" key="3">
    <citation type="submission" date="2016-07" db="EMBL/GenBank/DDBJ databases">
        <title>Evolution of pathogenesis and genome organization in the Tremellales.</title>
        <authorList>
            <person name="Cuomo C."/>
            <person name="Litvintseva A."/>
            <person name="Heitman J."/>
            <person name="Chen Y."/>
            <person name="Sun S."/>
            <person name="Springer D."/>
            <person name="Dromer F."/>
            <person name="Young S."/>
            <person name="Zeng Q."/>
            <person name="Chapman S."/>
            <person name="Gujja S."/>
            <person name="Saif S."/>
            <person name="Birren B."/>
        </authorList>
    </citation>
    <scope>NUCLEOTIDE SEQUENCE</scope>
    <source>
        <strain evidence="9">CBS 10737</strain>
    </source>
</reference>
<comment type="subcellular location">
    <subcellularLocation>
        <location evidence="1">Membrane</location>
        <topology evidence="1">Multi-pass membrane protein</topology>
    </subcellularLocation>
</comment>
<dbReference type="KEGG" id="kpin:30173432"/>
<evidence type="ECO:0000256" key="6">
    <source>
        <dbReference type="ARBA" id="ARBA00023136"/>
    </source>
</evidence>
<feature type="domain" description="Peptidase S54 rhomboid" evidence="8">
    <location>
        <begin position="265"/>
        <end position="443"/>
    </location>
</feature>
<dbReference type="SUPFAM" id="SSF144091">
    <property type="entry name" value="Rhomboid-like"/>
    <property type="match status" value="1"/>
</dbReference>
<dbReference type="InterPro" id="IPR035952">
    <property type="entry name" value="Rhomboid-like_sf"/>
</dbReference>
<reference evidence="10" key="4">
    <citation type="submission" date="2024-02" db="EMBL/GenBank/DDBJ databases">
        <title>Comparative genomics of Cryptococcus and Kwoniella reveals pathogenesis evolution and contrasting modes of karyotype evolution via chromosome fusion or intercentromeric recombination.</title>
        <authorList>
            <person name="Coelho M.A."/>
            <person name="David-Palma M."/>
            <person name="Shea T."/>
            <person name="Bowers K."/>
            <person name="McGinley-Smith S."/>
            <person name="Mohammad A.W."/>
            <person name="Gnirke A."/>
            <person name="Yurkov A.M."/>
            <person name="Nowrousian M."/>
            <person name="Sun S."/>
            <person name="Cuomo C.A."/>
            <person name="Heitman J."/>
        </authorList>
    </citation>
    <scope>NUCLEOTIDE SEQUENCE</scope>
    <source>
        <strain evidence="10">CBS 10737</strain>
    </source>
</reference>
<evidence type="ECO:0000256" key="7">
    <source>
        <dbReference type="SAM" id="Phobius"/>
    </source>
</evidence>
<reference evidence="10" key="2">
    <citation type="submission" date="2013-07" db="EMBL/GenBank/DDBJ databases">
        <authorList>
            <consortium name="The Broad Institute Genome Sequencing Platform"/>
            <person name="Cuomo C."/>
            <person name="Litvintseva A."/>
            <person name="Chen Y."/>
            <person name="Heitman J."/>
            <person name="Sun S."/>
            <person name="Springer D."/>
            <person name="Dromer F."/>
            <person name="Young S.K."/>
            <person name="Zeng Q."/>
            <person name="Gargeya S."/>
            <person name="Fitzgerald M."/>
            <person name="Abouelleil A."/>
            <person name="Alvarado L."/>
            <person name="Berlin A.M."/>
            <person name="Chapman S.B."/>
            <person name="Dewar J."/>
            <person name="Goldberg J."/>
            <person name="Griggs A."/>
            <person name="Gujja S."/>
            <person name="Hansen M."/>
            <person name="Howarth C."/>
            <person name="Imamovic A."/>
            <person name="Larimer J."/>
            <person name="McCowan C."/>
            <person name="Murphy C."/>
            <person name="Pearson M."/>
            <person name="Priest M."/>
            <person name="Roberts A."/>
            <person name="Saif S."/>
            <person name="Shea T."/>
            <person name="Sykes S."/>
            <person name="Wortman J."/>
            <person name="Nusbaum C."/>
            <person name="Birren B."/>
        </authorList>
    </citation>
    <scope>NUCLEOTIDE SEQUENCE</scope>
    <source>
        <strain evidence="10">CBS 10737</strain>
    </source>
</reference>
<dbReference type="InterPro" id="IPR022764">
    <property type="entry name" value="Peptidase_S54_rhomboid_dom"/>
</dbReference>
<dbReference type="PANTHER" id="PTHR43731">
    <property type="entry name" value="RHOMBOID PROTEASE"/>
    <property type="match status" value="1"/>
</dbReference>
<keyword evidence="6 7" id="KW-0472">Membrane</keyword>
<gene>
    <name evidence="9" type="ORF">I206_05063</name>
    <name evidence="10" type="ORF">I206_106237</name>
</gene>
<name>A0A1B9I1F0_9TREE</name>
<keyword evidence="11" id="KW-1185">Reference proteome</keyword>